<accession>A0A9W6CSH9</accession>
<dbReference type="Gene3D" id="3.90.1720.10">
    <property type="entry name" value="endopeptidase domain like (from Nostoc punctiforme)"/>
    <property type="match status" value="1"/>
</dbReference>
<feature type="domain" description="Peptidase C51" evidence="2">
    <location>
        <begin position="230"/>
        <end position="355"/>
    </location>
</feature>
<comment type="caution">
    <text evidence="3">The sequence shown here is derived from an EMBL/GenBank/DDBJ whole genome shotgun (WGS) entry which is preliminary data.</text>
</comment>
<proteinExistence type="predicted"/>
<dbReference type="PROSITE" id="PS50911">
    <property type="entry name" value="CHAP"/>
    <property type="match status" value="1"/>
</dbReference>
<dbReference type="InterPro" id="IPR038765">
    <property type="entry name" value="Papain-like_cys_pep_sf"/>
</dbReference>
<dbReference type="InterPro" id="IPR007921">
    <property type="entry name" value="CHAP_dom"/>
</dbReference>
<evidence type="ECO:0000259" key="2">
    <source>
        <dbReference type="PROSITE" id="PS50911"/>
    </source>
</evidence>
<dbReference type="SUPFAM" id="SSF54001">
    <property type="entry name" value="Cysteine proteinases"/>
    <property type="match status" value="1"/>
</dbReference>
<organism evidence="3 4">
    <name type="scientific">Agromyces rhizosphaerae</name>
    <dbReference type="NCBI Taxonomy" id="88374"/>
    <lineage>
        <taxon>Bacteria</taxon>
        <taxon>Bacillati</taxon>
        <taxon>Actinomycetota</taxon>
        <taxon>Actinomycetes</taxon>
        <taxon>Micrococcales</taxon>
        <taxon>Microbacteriaceae</taxon>
        <taxon>Agromyces</taxon>
    </lineage>
</organism>
<evidence type="ECO:0000313" key="3">
    <source>
        <dbReference type="EMBL" id="GLI28166.1"/>
    </source>
</evidence>
<reference evidence="3" key="1">
    <citation type="submission" date="2022-12" db="EMBL/GenBank/DDBJ databases">
        <title>Reference genome sequencing for broad-spectrum identification of bacterial and archaeal isolates by mass spectrometry.</title>
        <authorList>
            <person name="Sekiguchi Y."/>
            <person name="Tourlousse D.M."/>
        </authorList>
    </citation>
    <scope>NUCLEOTIDE SEQUENCE</scope>
    <source>
        <strain evidence="3">14</strain>
    </source>
</reference>
<keyword evidence="4" id="KW-1185">Reference proteome</keyword>
<dbReference type="EMBL" id="BSDP01000001">
    <property type="protein sequence ID" value="GLI28166.1"/>
    <property type="molecule type" value="Genomic_DNA"/>
</dbReference>
<gene>
    <name evidence="3" type="ORF">ARHIZOSPH14_24080</name>
</gene>
<evidence type="ECO:0000256" key="1">
    <source>
        <dbReference type="SAM" id="MobiDB-lite"/>
    </source>
</evidence>
<name>A0A9W6CSH9_9MICO</name>
<dbReference type="Pfam" id="PF05257">
    <property type="entry name" value="CHAP"/>
    <property type="match status" value="1"/>
</dbReference>
<protein>
    <recommendedName>
        <fullName evidence="2">Peptidase C51 domain-containing protein</fullName>
    </recommendedName>
</protein>
<evidence type="ECO:0000313" key="4">
    <source>
        <dbReference type="Proteomes" id="UP001144396"/>
    </source>
</evidence>
<feature type="compositionally biased region" description="Basic and acidic residues" evidence="1">
    <location>
        <begin position="32"/>
        <end position="42"/>
    </location>
</feature>
<dbReference type="RefSeq" id="WP_281885305.1">
    <property type="nucleotide sequence ID" value="NZ_BSDP01000001.1"/>
</dbReference>
<dbReference type="AlphaFoldDB" id="A0A9W6CSH9"/>
<feature type="region of interest" description="Disordered" evidence="1">
    <location>
        <begin position="1"/>
        <end position="124"/>
    </location>
</feature>
<dbReference type="Proteomes" id="UP001144396">
    <property type="component" value="Unassembled WGS sequence"/>
</dbReference>
<sequence length="358" mass="38501">MGEPESSGEDFWPFASIEPEPHVPDHNAGFATRREARTAERRGPRRGRGSRASASTPEVTTTPASAAQADPTVPSAPLPPAPSVAEELPPYAGPSRTAPRKPVTAPPARPASSTKPARRSRGAGRTVATMLVVPALVGTLALPAYALVPGDSGFATSDRFNQSQAEAQDVIVSDLAAAASVSRDGYAAVTAGELEQVRLAEQRAAWEAQAAAARAAGGYSVVAEQAEGDDYPWWNQTPNDYGGGLSPLGYYYRECVDFVAWRMNRDAGSTAAPWRWVWANLASGSAYRWESEWRNHGWVVSSEPVTGAVAWFPYNHVAYVQSVGDGTVVLEEYNWNSDHSYHTRTIAWGDAIYLYPPK</sequence>